<sequence length="224" mass="25110">MSTITKTTTTVRTRRDPLENIVTLVLAAIGWVVISVFLAAWWALLFPMISLPIAAIASLFWFYGWLPAFGMTLASIAALALWRVKGPESFSRWISCRARSRFLRWWRYRRQWSACLDDCHLSVRDDLGHVVRTPRLIHVEIGQATDTVQVAMVRGQCPDDWTNRTTHLAHAFGARECRATVTGPGRMQLMFRHGDSLAKPVTTTFPHIPGGLGGPPLERGDDAA</sequence>
<dbReference type="EMBL" id="PYHS01000017">
    <property type="protein sequence ID" value="PSR59464.1"/>
    <property type="molecule type" value="Genomic_DNA"/>
</dbReference>
<comment type="caution">
    <text evidence="3">The sequence shown here is derived from an EMBL/GenBank/DDBJ whole genome shotgun (WGS) entry which is preliminary data.</text>
</comment>
<evidence type="ECO:0000313" key="3">
    <source>
        <dbReference type="EMBL" id="PSR59464.1"/>
    </source>
</evidence>
<feature type="region of interest" description="Disordered" evidence="1">
    <location>
        <begin position="204"/>
        <end position="224"/>
    </location>
</feature>
<evidence type="ECO:0000256" key="2">
    <source>
        <dbReference type="SAM" id="Phobius"/>
    </source>
</evidence>
<reference evidence="3 4" key="1">
    <citation type="submission" date="2018-02" db="EMBL/GenBank/DDBJ databases">
        <title>8 Nocardia nova and 1 Nocardia cyriacigeorgica strain used for evolution to TMP-SMX.</title>
        <authorList>
            <person name="Mehta H."/>
            <person name="Weng J."/>
            <person name="Shamoo Y."/>
        </authorList>
    </citation>
    <scope>NUCLEOTIDE SEQUENCE [LARGE SCALE GENOMIC DNA]</scope>
    <source>
        <strain evidence="3 4">ATCC 33727</strain>
    </source>
</reference>
<feature type="transmembrane region" description="Helical" evidence="2">
    <location>
        <begin position="21"/>
        <end position="43"/>
    </location>
</feature>
<dbReference type="AlphaFoldDB" id="A0A2T2YVC0"/>
<accession>A0A2T2YVC0</accession>
<protein>
    <submittedName>
        <fullName evidence="3">Uncharacterized protein</fullName>
    </submittedName>
</protein>
<proteinExistence type="predicted"/>
<name>A0A2T2YVC0_9NOCA</name>
<evidence type="ECO:0000313" key="4">
    <source>
        <dbReference type="Proteomes" id="UP000241647"/>
    </source>
</evidence>
<gene>
    <name evidence="3" type="ORF">C8259_26765</name>
</gene>
<keyword evidence="2" id="KW-0472">Membrane</keyword>
<dbReference type="Proteomes" id="UP000241647">
    <property type="component" value="Unassembled WGS sequence"/>
</dbReference>
<dbReference type="RefSeq" id="WP_063026920.1">
    <property type="nucleotide sequence ID" value="NZ_PYHS01000017.1"/>
</dbReference>
<organism evidence="3 4">
    <name type="scientific">Nocardia nova</name>
    <dbReference type="NCBI Taxonomy" id="37330"/>
    <lineage>
        <taxon>Bacteria</taxon>
        <taxon>Bacillati</taxon>
        <taxon>Actinomycetota</taxon>
        <taxon>Actinomycetes</taxon>
        <taxon>Mycobacteriales</taxon>
        <taxon>Nocardiaceae</taxon>
        <taxon>Nocardia</taxon>
    </lineage>
</organism>
<keyword evidence="2" id="KW-1133">Transmembrane helix</keyword>
<keyword evidence="2" id="KW-0812">Transmembrane</keyword>
<feature type="transmembrane region" description="Helical" evidence="2">
    <location>
        <begin position="49"/>
        <end position="82"/>
    </location>
</feature>
<evidence type="ECO:0000256" key="1">
    <source>
        <dbReference type="SAM" id="MobiDB-lite"/>
    </source>
</evidence>